<dbReference type="Proteomes" id="UP000734823">
    <property type="component" value="Unassembled WGS sequence"/>
</dbReference>
<keyword evidence="3" id="KW-1185">Reference proteome</keyword>
<evidence type="ECO:0000313" key="2">
    <source>
        <dbReference type="EMBL" id="MBC6450646.1"/>
    </source>
</evidence>
<reference evidence="2 3" key="1">
    <citation type="submission" date="2020-06" db="EMBL/GenBank/DDBJ databases">
        <title>Actinokineospora xiongansis sp. nov., isolated from soil of Baiyangdian.</title>
        <authorList>
            <person name="Zhang X."/>
        </authorList>
    </citation>
    <scope>NUCLEOTIDE SEQUENCE [LARGE SCALE GENOMIC DNA]</scope>
    <source>
        <strain evidence="2 3">HBU206404</strain>
    </source>
</reference>
<name>A0ABR7LD53_9PSEU</name>
<dbReference type="RefSeq" id="WP_187223741.1">
    <property type="nucleotide sequence ID" value="NZ_JABVED010000018.1"/>
</dbReference>
<dbReference type="PROSITE" id="PS51257">
    <property type="entry name" value="PROKAR_LIPOPROTEIN"/>
    <property type="match status" value="1"/>
</dbReference>
<accession>A0ABR7LD53</accession>
<feature type="chain" id="PRO_5045440496" description="Lipoprotein" evidence="1">
    <location>
        <begin position="20"/>
        <end position="167"/>
    </location>
</feature>
<evidence type="ECO:0000313" key="3">
    <source>
        <dbReference type="Proteomes" id="UP000734823"/>
    </source>
</evidence>
<keyword evidence="1" id="KW-0732">Signal</keyword>
<evidence type="ECO:0000256" key="1">
    <source>
        <dbReference type="SAM" id="SignalP"/>
    </source>
</evidence>
<sequence>MRALLIALVLVLTAGCSSGPPSDLPEDFAGTFTYTKGSVPPKYHYEWTLTFTATDATVAWRPGYDDKTPPWTTTTPITAEARATFYRTLRDAGALQATSTNRDGGVGGSTGSLSVIADGETYGSPHLGTNRDNHDLLEAIHDASVNLLPATVWDEFEQRQKHWGAGS</sequence>
<dbReference type="EMBL" id="JABVED010000018">
    <property type="protein sequence ID" value="MBC6450646.1"/>
    <property type="molecule type" value="Genomic_DNA"/>
</dbReference>
<proteinExistence type="predicted"/>
<feature type="signal peptide" evidence="1">
    <location>
        <begin position="1"/>
        <end position="19"/>
    </location>
</feature>
<comment type="caution">
    <text evidence="2">The sequence shown here is derived from an EMBL/GenBank/DDBJ whole genome shotgun (WGS) entry which is preliminary data.</text>
</comment>
<organism evidence="2 3">
    <name type="scientific">Actinokineospora xionganensis</name>
    <dbReference type="NCBI Taxonomy" id="2684470"/>
    <lineage>
        <taxon>Bacteria</taxon>
        <taxon>Bacillati</taxon>
        <taxon>Actinomycetota</taxon>
        <taxon>Actinomycetes</taxon>
        <taxon>Pseudonocardiales</taxon>
        <taxon>Pseudonocardiaceae</taxon>
        <taxon>Actinokineospora</taxon>
    </lineage>
</organism>
<evidence type="ECO:0008006" key="4">
    <source>
        <dbReference type="Google" id="ProtNLM"/>
    </source>
</evidence>
<protein>
    <recommendedName>
        <fullName evidence="4">Lipoprotein</fullName>
    </recommendedName>
</protein>
<gene>
    <name evidence="2" type="ORF">GPZ80_26145</name>
</gene>